<dbReference type="InterPro" id="IPR036867">
    <property type="entry name" value="R3H_dom_sf"/>
</dbReference>
<dbReference type="AlphaFoldDB" id="M4CSR9"/>
<reference evidence="1 2" key="1">
    <citation type="journal article" date="2011" name="Nat. Genet.">
        <title>The genome of the mesopolyploid crop species Brassica rapa.</title>
        <authorList>
            <consortium name="Brassica rapa Genome Sequencing Project Consortium"/>
            <person name="Wang X."/>
            <person name="Wang H."/>
            <person name="Wang J."/>
            <person name="Sun R."/>
            <person name="Wu J."/>
            <person name="Liu S."/>
            <person name="Bai Y."/>
            <person name="Mun J.H."/>
            <person name="Bancroft I."/>
            <person name="Cheng F."/>
            <person name="Huang S."/>
            <person name="Li X."/>
            <person name="Hua W."/>
            <person name="Wang J."/>
            <person name="Wang X."/>
            <person name="Freeling M."/>
            <person name="Pires J.C."/>
            <person name="Paterson A.H."/>
            <person name="Chalhoub B."/>
            <person name="Wang B."/>
            <person name="Hayward A."/>
            <person name="Sharpe A.G."/>
            <person name="Park B.S."/>
            <person name="Weisshaar B."/>
            <person name="Liu B."/>
            <person name="Li B."/>
            <person name="Liu B."/>
            <person name="Tong C."/>
            <person name="Song C."/>
            <person name="Duran C."/>
            <person name="Peng C."/>
            <person name="Geng C."/>
            <person name="Koh C."/>
            <person name="Lin C."/>
            <person name="Edwards D."/>
            <person name="Mu D."/>
            <person name="Shen D."/>
            <person name="Soumpourou E."/>
            <person name="Li F."/>
            <person name="Fraser F."/>
            <person name="Conant G."/>
            <person name="Lassalle G."/>
            <person name="King G.J."/>
            <person name="Bonnema G."/>
            <person name="Tang H."/>
            <person name="Wang H."/>
            <person name="Belcram H."/>
            <person name="Zhou H."/>
            <person name="Hirakawa H."/>
            <person name="Abe H."/>
            <person name="Guo H."/>
            <person name="Wang H."/>
            <person name="Jin H."/>
            <person name="Parkin I.A."/>
            <person name="Batley J."/>
            <person name="Kim J.S."/>
            <person name="Just J."/>
            <person name="Li J."/>
            <person name="Xu J."/>
            <person name="Deng J."/>
            <person name="Kim J.A."/>
            <person name="Li J."/>
            <person name="Yu J."/>
            <person name="Meng J."/>
            <person name="Wang J."/>
            <person name="Min J."/>
            <person name="Poulain J."/>
            <person name="Wang J."/>
            <person name="Hatakeyama K."/>
            <person name="Wu K."/>
            <person name="Wang L."/>
            <person name="Fang L."/>
            <person name="Trick M."/>
            <person name="Links M.G."/>
            <person name="Zhao M."/>
            <person name="Jin M."/>
            <person name="Ramchiary N."/>
            <person name="Drou N."/>
            <person name="Berkman P.J."/>
            <person name="Cai Q."/>
            <person name="Huang Q."/>
            <person name="Li R."/>
            <person name="Tabata S."/>
            <person name="Cheng S."/>
            <person name="Zhang S."/>
            <person name="Zhang S."/>
            <person name="Huang S."/>
            <person name="Sato S."/>
            <person name="Sun S."/>
            <person name="Kwon S.J."/>
            <person name="Choi S.R."/>
            <person name="Lee T.H."/>
            <person name="Fan W."/>
            <person name="Zhao X."/>
            <person name="Tan X."/>
            <person name="Xu X."/>
            <person name="Wang Y."/>
            <person name="Qiu Y."/>
            <person name="Yin Y."/>
            <person name="Li Y."/>
            <person name="Du Y."/>
            <person name="Liao Y."/>
            <person name="Lim Y."/>
            <person name="Narusaka Y."/>
            <person name="Wang Y."/>
            <person name="Wang Z."/>
            <person name="Li Z."/>
            <person name="Wang Z."/>
            <person name="Xiong Z."/>
            <person name="Zhang Z."/>
        </authorList>
    </citation>
    <scope>NUCLEOTIDE SEQUENCE [LARGE SCALE GENOMIC DNA]</scope>
    <source>
        <strain evidence="1 2">cv. Chiifu-401-42</strain>
    </source>
</reference>
<dbReference type="GO" id="GO:0003676">
    <property type="term" value="F:nucleic acid binding"/>
    <property type="evidence" value="ECO:0007669"/>
    <property type="project" value="InterPro"/>
</dbReference>
<dbReference type="STRING" id="51351.M4CSR9"/>
<evidence type="ECO:0000313" key="2">
    <source>
        <dbReference type="Proteomes" id="UP000011750"/>
    </source>
</evidence>
<organism evidence="1 2">
    <name type="scientific">Brassica campestris</name>
    <name type="common">Field mustard</name>
    <dbReference type="NCBI Taxonomy" id="3711"/>
    <lineage>
        <taxon>Eukaryota</taxon>
        <taxon>Viridiplantae</taxon>
        <taxon>Streptophyta</taxon>
        <taxon>Embryophyta</taxon>
        <taxon>Tracheophyta</taxon>
        <taxon>Spermatophyta</taxon>
        <taxon>Magnoliopsida</taxon>
        <taxon>eudicotyledons</taxon>
        <taxon>Gunneridae</taxon>
        <taxon>Pentapetalae</taxon>
        <taxon>rosids</taxon>
        <taxon>malvids</taxon>
        <taxon>Brassicales</taxon>
        <taxon>Brassicaceae</taxon>
        <taxon>Brassiceae</taxon>
        <taxon>Brassica</taxon>
    </lineage>
</organism>
<dbReference type="HOGENOM" id="CLU_2472253_0_0_1"/>
<keyword evidence="2" id="KW-1185">Reference proteome</keyword>
<name>M4CSR9_BRACM</name>
<accession>M4CSR9</accession>
<dbReference type="PANTHER" id="PTHR15672">
    <property type="entry name" value="CAMP-REGULATED PHOSPHOPROTEIN 21 RELATED R3H DOMAIN CONTAINING PROTEIN"/>
    <property type="match status" value="1"/>
</dbReference>
<dbReference type="PANTHER" id="PTHR15672:SF29">
    <property type="entry name" value="EXPRESSED PROTEIN"/>
    <property type="match status" value="1"/>
</dbReference>
<reference evidence="1" key="3">
    <citation type="submission" date="2023-03" db="UniProtKB">
        <authorList>
            <consortium name="EnsemblPlants"/>
        </authorList>
    </citation>
    <scope>IDENTIFICATION</scope>
    <source>
        <strain evidence="1">cv. Chiifu-401-42</strain>
    </source>
</reference>
<sequence length="88" mass="10050">MRMELDVQRFLQQQFDFQHFPTSYLRFAAHRVANQYGLATPVQDSAAVDGNENIILVTKTAATQSEYQHMKVSIKSRPSKVYLSVTCP</sequence>
<proteinExistence type="predicted"/>
<dbReference type="OMA" id="QSEYQHM"/>
<dbReference type="InParanoid" id="M4CSR9"/>
<evidence type="ECO:0000313" key="1">
    <source>
        <dbReference type="EnsemblPlants" id="Bra007261.1-P"/>
    </source>
</evidence>
<dbReference type="SUPFAM" id="SSF82708">
    <property type="entry name" value="R3H domain"/>
    <property type="match status" value="1"/>
</dbReference>
<reference evidence="1 2" key="2">
    <citation type="journal article" date="2018" name="Hortic Res">
        <title>Improved Brassica rapa reference genome by single-molecule sequencing and chromosome conformation capture technologies.</title>
        <authorList>
            <person name="Zhang L."/>
            <person name="Cai X."/>
            <person name="Wu J."/>
            <person name="Liu M."/>
            <person name="Grob S."/>
            <person name="Cheng F."/>
            <person name="Liang J."/>
            <person name="Cai C."/>
            <person name="Liu Z."/>
            <person name="Liu B."/>
            <person name="Wang F."/>
            <person name="Li S."/>
            <person name="Liu F."/>
            <person name="Li X."/>
            <person name="Cheng L."/>
            <person name="Yang W."/>
            <person name="Li M.H."/>
            <person name="Grossniklaus U."/>
            <person name="Zheng H."/>
            <person name="Wang X."/>
        </authorList>
    </citation>
    <scope>NUCLEOTIDE SEQUENCE [LARGE SCALE GENOMIC DNA]</scope>
    <source>
        <strain evidence="1 2">cv. Chiifu-401-42</strain>
    </source>
</reference>
<dbReference type="EnsemblPlants" id="Bra007261.1">
    <property type="protein sequence ID" value="Bra007261.1-P"/>
    <property type="gene ID" value="Bra007261"/>
</dbReference>
<dbReference type="Proteomes" id="UP000011750">
    <property type="component" value="Chromosome A09"/>
</dbReference>
<protein>
    <submittedName>
        <fullName evidence="1">Uncharacterized protein</fullName>
    </submittedName>
</protein>
<dbReference type="Gene3D" id="3.30.1370.50">
    <property type="entry name" value="R3H-like domain"/>
    <property type="match status" value="1"/>
</dbReference>
<dbReference type="InterPro" id="IPR051937">
    <property type="entry name" value="R3H_domain_containing"/>
</dbReference>
<dbReference type="Gramene" id="Bra007261.1">
    <property type="protein sequence ID" value="Bra007261.1-P"/>
    <property type="gene ID" value="Bra007261"/>
</dbReference>
<dbReference type="eggNOG" id="KOG2953">
    <property type="taxonomic scope" value="Eukaryota"/>
</dbReference>